<dbReference type="Proteomes" id="UP001058098">
    <property type="component" value="Chromosome"/>
</dbReference>
<evidence type="ECO:0000313" key="1">
    <source>
        <dbReference type="EMBL" id="UVC18446.1"/>
    </source>
</evidence>
<dbReference type="RefSeq" id="WP_258123333.1">
    <property type="nucleotide sequence ID" value="NZ_CP062229.1"/>
</dbReference>
<name>A0ABY5R6I4_9HYPH</name>
<gene>
    <name evidence="1" type="ORF">IHQ72_16050</name>
</gene>
<protein>
    <submittedName>
        <fullName evidence="1">Uncharacterized protein</fullName>
    </submittedName>
</protein>
<organism evidence="1 2">
    <name type="scientific">Mesorhizobium onobrychidis</name>
    <dbReference type="NCBI Taxonomy" id="2775404"/>
    <lineage>
        <taxon>Bacteria</taxon>
        <taxon>Pseudomonadati</taxon>
        <taxon>Pseudomonadota</taxon>
        <taxon>Alphaproteobacteria</taxon>
        <taxon>Hyphomicrobiales</taxon>
        <taxon>Phyllobacteriaceae</taxon>
        <taxon>Mesorhizobium</taxon>
    </lineage>
</organism>
<proteinExistence type="predicted"/>
<reference evidence="1" key="1">
    <citation type="submission" date="2020-09" db="EMBL/GenBank/DDBJ databases">
        <title>Rhizobia associated with sainfoin plants.</title>
        <authorList>
            <person name="Asharfi S."/>
            <person name="Kuzmanovic N."/>
            <person name="Bunk B."/>
            <person name="Sproeer C."/>
            <person name="Becker M."/>
            <person name="Thuenen T."/>
        </authorList>
    </citation>
    <scope>NUCLEOTIDE SEQUENCE</scope>
    <source>
        <strain evidence="1">OM4</strain>
    </source>
</reference>
<dbReference type="EMBL" id="CP062229">
    <property type="protein sequence ID" value="UVC18446.1"/>
    <property type="molecule type" value="Genomic_DNA"/>
</dbReference>
<accession>A0ABY5R6I4</accession>
<sequence length="53" mass="6435">MTIRIRLPGGTLKIKKKDELRRREQKRQVPVWRVGDYFIVWWPSSMSGRPPKR</sequence>
<keyword evidence="2" id="KW-1185">Reference proteome</keyword>
<evidence type="ECO:0000313" key="2">
    <source>
        <dbReference type="Proteomes" id="UP001058098"/>
    </source>
</evidence>